<dbReference type="PANTHER" id="PTHR24413">
    <property type="entry name" value="SPECKLE-TYPE POZ PROTEIN"/>
    <property type="match status" value="1"/>
</dbReference>
<reference evidence="2" key="1">
    <citation type="submission" date="2021-02" db="EMBL/GenBank/DDBJ databases">
        <authorList>
            <person name="Nowell W R."/>
        </authorList>
    </citation>
    <scope>NUCLEOTIDE SEQUENCE</scope>
</reference>
<dbReference type="Gene3D" id="3.30.710.10">
    <property type="entry name" value="Potassium Channel Kv1.1, Chain A"/>
    <property type="match status" value="1"/>
</dbReference>
<proteinExistence type="predicted"/>
<sequence length="263" mass="31011">LFSDENQIVYSRVPDEVDLYDSDEYSDDGFVNNRRYVKLRLDLDEVSSIKKLRIKIKCTYNRILSNESIEPQLYPSINDQQNSTDKNDLSLLELFHTTIPYDLKIEIGTHTFHAHRHILILRSDYFKTLFGSQFNDCTNNQLKLSDDIDVNAFDILIKYLYTNRIEPAIHDELLLIELFKLSDRFLIDSLKRQCLIELLRNHINRDNVFSYLSLLDTYDGCDELREKCFGLFHKHSDLLKTPAFNHLEKTNPKLALQIYGSFF</sequence>
<feature type="non-terminal residue" evidence="2">
    <location>
        <position position="1"/>
    </location>
</feature>
<evidence type="ECO:0000313" key="2">
    <source>
        <dbReference type="EMBL" id="CAF5073345.1"/>
    </source>
</evidence>
<name>A0A8S3EDM1_9BILA</name>
<gene>
    <name evidence="2" type="ORF">BYL167_LOCUS60905</name>
</gene>
<dbReference type="InterPro" id="IPR011333">
    <property type="entry name" value="SKP1/BTB/POZ_sf"/>
</dbReference>
<evidence type="ECO:0000259" key="1">
    <source>
        <dbReference type="PROSITE" id="PS50097"/>
    </source>
</evidence>
<accession>A0A8S3EDM1</accession>
<comment type="caution">
    <text evidence="2">The sequence shown here is derived from an EMBL/GenBank/DDBJ whole genome shotgun (WGS) entry which is preliminary data.</text>
</comment>
<dbReference type="Gene3D" id="1.25.40.420">
    <property type="match status" value="1"/>
</dbReference>
<dbReference type="Pfam" id="PF00651">
    <property type="entry name" value="BTB"/>
    <property type="match status" value="1"/>
</dbReference>
<dbReference type="CDD" id="cd18186">
    <property type="entry name" value="BTB_POZ_ZBTB_KLHL-like"/>
    <property type="match status" value="1"/>
</dbReference>
<dbReference type="SMART" id="SM00225">
    <property type="entry name" value="BTB"/>
    <property type="match status" value="1"/>
</dbReference>
<dbReference type="InterPro" id="IPR000210">
    <property type="entry name" value="BTB/POZ_dom"/>
</dbReference>
<evidence type="ECO:0000313" key="3">
    <source>
        <dbReference type="Proteomes" id="UP000681967"/>
    </source>
</evidence>
<feature type="domain" description="BTB" evidence="1">
    <location>
        <begin position="101"/>
        <end position="169"/>
    </location>
</feature>
<organism evidence="2 3">
    <name type="scientific">Rotaria magnacalcarata</name>
    <dbReference type="NCBI Taxonomy" id="392030"/>
    <lineage>
        <taxon>Eukaryota</taxon>
        <taxon>Metazoa</taxon>
        <taxon>Spiralia</taxon>
        <taxon>Gnathifera</taxon>
        <taxon>Rotifera</taxon>
        <taxon>Eurotatoria</taxon>
        <taxon>Bdelloidea</taxon>
        <taxon>Philodinida</taxon>
        <taxon>Philodinidae</taxon>
        <taxon>Rotaria</taxon>
    </lineage>
</organism>
<dbReference type="SUPFAM" id="SSF54695">
    <property type="entry name" value="POZ domain"/>
    <property type="match status" value="1"/>
</dbReference>
<dbReference type="PROSITE" id="PS50097">
    <property type="entry name" value="BTB"/>
    <property type="match status" value="1"/>
</dbReference>
<protein>
    <recommendedName>
        <fullName evidence="1">BTB domain-containing protein</fullName>
    </recommendedName>
</protein>
<dbReference type="EMBL" id="CAJOBH010231506">
    <property type="protein sequence ID" value="CAF5073345.1"/>
    <property type="molecule type" value="Genomic_DNA"/>
</dbReference>
<dbReference type="AlphaFoldDB" id="A0A8S3EDM1"/>
<dbReference type="Proteomes" id="UP000681967">
    <property type="component" value="Unassembled WGS sequence"/>
</dbReference>